<comment type="caution">
    <text evidence="1">The sequence shown here is derived from an EMBL/GenBank/DDBJ whole genome shotgun (WGS) entry which is preliminary data.</text>
</comment>
<protein>
    <submittedName>
        <fullName evidence="1">Uncharacterized protein</fullName>
    </submittedName>
</protein>
<name>A0A9D2G0L3_9BACT</name>
<reference evidence="1" key="2">
    <citation type="submission" date="2021-04" db="EMBL/GenBank/DDBJ databases">
        <authorList>
            <person name="Gilroy R."/>
        </authorList>
    </citation>
    <scope>NUCLEOTIDE SEQUENCE</scope>
    <source>
        <strain evidence="1">ChiHecec3B27-8219</strain>
    </source>
</reference>
<accession>A0A9D2G0L3</accession>
<evidence type="ECO:0000313" key="1">
    <source>
        <dbReference type="EMBL" id="HIZ70017.1"/>
    </source>
</evidence>
<evidence type="ECO:0000313" key="2">
    <source>
        <dbReference type="Proteomes" id="UP000824055"/>
    </source>
</evidence>
<organism evidence="1 2">
    <name type="scientific">Candidatus Prevotella avicola</name>
    <dbReference type="NCBI Taxonomy" id="2838738"/>
    <lineage>
        <taxon>Bacteria</taxon>
        <taxon>Pseudomonadati</taxon>
        <taxon>Bacteroidota</taxon>
        <taxon>Bacteroidia</taxon>
        <taxon>Bacteroidales</taxon>
        <taxon>Prevotellaceae</taxon>
        <taxon>Prevotella</taxon>
    </lineage>
</organism>
<dbReference type="AlphaFoldDB" id="A0A9D2G0L3"/>
<proteinExistence type="predicted"/>
<sequence>MDLNIEGNPGSNNHFEENQIEKVDALCPNATKVLNDHSVTVQINFSLNINLNGERAVSLFTALRRRFHLTIEKLQSNHFDGEGRLGTTACQFNGSPTAIAAALRGIYETWGEDAAETIRYTSRNTGFERGRLTLPEALRIVEDESGL</sequence>
<reference evidence="1" key="1">
    <citation type="journal article" date="2021" name="PeerJ">
        <title>Extensive microbial diversity within the chicken gut microbiome revealed by metagenomics and culture.</title>
        <authorList>
            <person name="Gilroy R."/>
            <person name="Ravi A."/>
            <person name="Getino M."/>
            <person name="Pursley I."/>
            <person name="Horton D.L."/>
            <person name="Alikhan N.F."/>
            <person name="Baker D."/>
            <person name="Gharbi K."/>
            <person name="Hall N."/>
            <person name="Watson M."/>
            <person name="Adriaenssens E.M."/>
            <person name="Foster-Nyarko E."/>
            <person name="Jarju S."/>
            <person name="Secka A."/>
            <person name="Antonio M."/>
            <person name="Oren A."/>
            <person name="Chaudhuri R.R."/>
            <person name="La Ragione R."/>
            <person name="Hildebrand F."/>
            <person name="Pallen M.J."/>
        </authorList>
    </citation>
    <scope>NUCLEOTIDE SEQUENCE</scope>
    <source>
        <strain evidence="1">ChiHecec3B27-8219</strain>
    </source>
</reference>
<gene>
    <name evidence="1" type="ORF">H9966_09115</name>
</gene>
<dbReference type="Proteomes" id="UP000824055">
    <property type="component" value="Unassembled WGS sequence"/>
</dbReference>
<dbReference type="EMBL" id="DXBE01000066">
    <property type="protein sequence ID" value="HIZ70017.1"/>
    <property type="molecule type" value="Genomic_DNA"/>
</dbReference>